<reference evidence="8 9" key="1">
    <citation type="submission" date="2016-10" db="EMBL/GenBank/DDBJ databases">
        <title>Genome sequence of Planktotalea frisia SH6-1.</title>
        <authorList>
            <person name="Poehlein A."/>
            <person name="Bakenhus I."/>
            <person name="Voget S."/>
            <person name="Brinkhoff T."/>
            <person name="Simon M."/>
        </authorList>
    </citation>
    <scope>NUCLEOTIDE SEQUENCE [LARGE SCALE GENOMIC DNA]</scope>
    <source>
        <strain evidence="8 9">SH6-1</strain>
    </source>
</reference>
<evidence type="ECO:0000256" key="2">
    <source>
        <dbReference type="ARBA" id="ARBA00022617"/>
    </source>
</evidence>
<evidence type="ECO:0000313" key="9">
    <source>
        <dbReference type="Proteomes" id="UP000184514"/>
    </source>
</evidence>
<keyword evidence="9" id="KW-1185">Reference proteome</keyword>
<dbReference type="PANTHER" id="PTHR11961">
    <property type="entry name" value="CYTOCHROME C"/>
    <property type="match status" value="1"/>
</dbReference>
<feature type="domain" description="Cytochrome c" evidence="7">
    <location>
        <begin position="72"/>
        <end position="171"/>
    </location>
</feature>
<evidence type="ECO:0000256" key="1">
    <source>
        <dbReference type="ARBA" id="ARBA00022448"/>
    </source>
</evidence>
<keyword evidence="3 6" id="KW-0479">Metal-binding</keyword>
<keyword evidence="5 6" id="KW-0408">Iron</keyword>
<dbReference type="RefSeq" id="WP_072631793.1">
    <property type="nucleotide sequence ID" value="NZ_JABBAN010000116.1"/>
</dbReference>
<accession>A0A1L9NTH4</accession>
<dbReference type="GO" id="GO:0020037">
    <property type="term" value="F:heme binding"/>
    <property type="evidence" value="ECO:0007669"/>
    <property type="project" value="InterPro"/>
</dbReference>
<dbReference type="STRING" id="696762.PFRI_32870"/>
<dbReference type="OrthoDB" id="9779283at2"/>
<keyword evidence="2 6" id="KW-0349">Heme</keyword>
<keyword evidence="4" id="KW-0249">Electron transport</keyword>
<dbReference type="EMBL" id="MLCB01000178">
    <property type="protein sequence ID" value="OJI92502.1"/>
    <property type="molecule type" value="Genomic_DNA"/>
</dbReference>
<evidence type="ECO:0000259" key="7">
    <source>
        <dbReference type="PROSITE" id="PS51007"/>
    </source>
</evidence>
<dbReference type="Pfam" id="PF00034">
    <property type="entry name" value="Cytochrom_C"/>
    <property type="match status" value="1"/>
</dbReference>
<evidence type="ECO:0000313" key="8">
    <source>
        <dbReference type="EMBL" id="OJI92502.1"/>
    </source>
</evidence>
<dbReference type="Proteomes" id="UP000184514">
    <property type="component" value="Unassembled WGS sequence"/>
</dbReference>
<evidence type="ECO:0000256" key="6">
    <source>
        <dbReference type="PROSITE-ProRule" id="PRU00433"/>
    </source>
</evidence>
<dbReference type="InterPro" id="IPR009056">
    <property type="entry name" value="Cyt_c-like_dom"/>
</dbReference>
<evidence type="ECO:0000256" key="3">
    <source>
        <dbReference type="ARBA" id="ARBA00022723"/>
    </source>
</evidence>
<dbReference type="InterPro" id="IPR002327">
    <property type="entry name" value="Cyt_c_1A/1B"/>
</dbReference>
<dbReference type="SUPFAM" id="SSF46626">
    <property type="entry name" value="Cytochrome c"/>
    <property type="match status" value="1"/>
</dbReference>
<dbReference type="PRINTS" id="PR00604">
    <property type="entry name" value="CYTCHRMECIAB"/>
</dbReference>
<dbReference type="PROSITE" id="PS51007">
    <property type="entry name" value="CYTC"/>
    <property type="match status" value="1"/>
</dbReference>
<protein>
    <submittedName>
        <fullName evidence="8">Cytochrome c-552</fullName>
    </submittedName>
</protein>
<evidence type="ECO:0000256" key="4">
    <source>
        <dbReference type="ARBA" id="ARBA00022982"/>
    </source>
</evidence>
<organism evidence="8 9">
    <name type="scientific">Planktotalea frisia</name>
    <dbReference type="NCBI Taxonomy" id="696762"/>
    <lineage>
        <taxon>Bacteria</taxon>
        <taxon>Pseudomonadati</taxon>
        <taxon>Pseudomonadota</taxon>
        <taxon>Alphaproteobacteria</taxon>
        <taxon>Rhodobacterales</taxon>
        <taxon>Paracoccaceae</taxon>
        <taxon>Planktotalea</taxon>
    </lineage>
</organism>
<name>A0A1L9NTH4_9RHOB</name>
<dbReference type="AlphaFoldDB" id="A0A1L9NTH4"/>
<gene>
    <name evidence="8" type="primary">cycM</name>
    <name evidence="8" type="ORF">PFRI_32870</name>
</gene>
<dbReference type="GO" id="GO:0009055">
    <property type="term" value="F:electron transfer activity"/>
    <property type="evidence" value="ECO:0007669"/>
    <property type="project" value="InterPro"/>
</dbReference>
<evidence type="ECO:0000256" key="5">
    <source>
        <dbReference type="ARBA" id="ARBA00023004"/>
    </source>
</evidence>
<sequence>MFDTMTLTKILGALCGSLLVFLLGSWAAEELFHTGGGHGDGEHLAGYVIEIEDAGEVEEVEEVDFAELIAAADIGKGEKVFGKCRACHKLEDGANGTGPHLFNTVNRDKGSIDGFGYSATLASMEGVWGYDELNAFLENPKGYVQGTKMSFSGLKKDTDRANLIAYLETIK</sequence>
<proteinExistence type="predicted"/>
<comment type="caution">
    <text evidence="8">The sequence shown here is derived from an EMBL/GenBank/DDBJ whole genome shotgun (WGS) entry which is preliminary data.</text>
</comment>
<dbReference type="GO" id="GO:0046872">
    <property type="term" value="F:metal ion binding"/>
    <property type="evidence" value="ECO:0007669"/>
    <property type="project" value="UniProtKB-KW"/>
</dbReference>
<dbReference type="Gene3D" id="1.10.760.10">
    <property type="entry name" value="Cytochrome c-like domain"/>
    <property type="match status" value="1"/>
</dbReference>
<keyword evidence="1" id="KW-0813">Transport</keyword>
<dbReference type="InterPro" id="IPR036909">
    <property type="entry name" value="Cyt_c-like_dom_sf"/>
</dbReference>